<protein>
    <submittedName>
        <fullName evidence="1">Uncharacterized protein</fullName>
    </submittedName>
</protein>
<organism evidence="1">
    <name type="scientific">viral metagenome</name>
    <dbReference type="NCBI Taxonomy" id="1070528"/>
    <lineage>
        <taxon>unclassified sequences</taxon>
        <taxon>metagenomes</taxon>
        <taxon>organismal metagenomes</taxon>
    </lineage>
</organism>
<accession>A0A6C0DU60</accession>
<dbReference type="EMBL" id="MN739677">
    <property type="protein sequence ID" value="QHT20008.1"/>
    <property type="molecule type" value="Genomic_DNA"/>
</dbReference>
<dbReference type="Gene3D" id="1.20.1440.250">
    <property type="match status" value="1"/>
</dbReference>
<sequence>MSLTRSITFNNVTASITLPTELNNDSQLDWIITMTSGTNVVSTSGTVDIVVPESEPAPTPAPAPVPVPAPVAADFVAVEEKNTHIAVIKALLDMCESLKGKESKAVLAIKVLDYVSGEALEFTKTFEKFKSCVIKKCYEFKRVNSDMPAVVEKADAVLIKLGKCPCTRCSSLAEATNTVIQPVTESVKPVTESVKPVTESVKPVPTTATGEPYNPDMSLFLTIANEHDISEPSRYWTYYENAVKWGNARGATKAEKMNNYFNQFSKLGARTELMKSLFEKNKLVFNDSVMSQYREWMKTYKPSGKTNRFKNMCEFINVHKSLFTA</sequence>
<proteinExistence type="predicted"/>
<dbReference type="AlphaFoldDB" id="A0A6C0DU60"/>
<evidence type="ECO:0000313" key="1">
    <source>
        <dbReference type="EMBL" id="QHT20008.1"/>
    </source>
</evidence>
<reference evidence="1" key="1">
    <citation type="journal article" date="2020" name="Nature">
        <title>Giant virus diversity and host interactions through global metagenomics.</title>
        <authorList>
            <person name="Schulz F."/>
            <person name="Roux S."/>
            <person name="Paez-Espino D."/>
            <person name="Jungbluth S."/>
            <person name="Walsh D.A."/>
            <person name="Denef V.J."/>
            <person name="McMahon K.D."/>
            <person name="Konstantinidis K.T."/>
            <person name="Eloe-Fadrosh E.A."/>
            <person name="Kyrpides N.C."/>
            <person name="Woyke T."/>
        </authorList>
    </citation>
    <scope>NUCLEOTIDE SEQUENCE</scope>
    <source>
        <strain evidence="1">GVMAG-M-3300023174-60</strain>
    </source>
</reference>
<name>A0A6C0DU60_9ZZZZ</name>